<organism evidence="2 3">
    <name type="scientific">Deinococcus oregonensis</name>
    <dbReference type="NCBI Taxonomy" id="1805970"/>
    <lineage>
        <taxon>Bacteria</taxon>
        <taxon>Thermotogati</taxon>
        <taxon>Deinococcota</taxon>
        <taxon>Deinococci</taxon>
        <taxon>Deinococcales</taxon>
        <taxon>Deinococcaceae</taxon>
        <taxon>Deinococcus</taxon>
    </lineage>
</organism>
<name>A0ABV6ASC1_9DEIO</name>
<feature type="domain" description="O-acyltransferase WSD1-like N-terminal" evidence="1">
    <location>
        <begin position="3"/>
        <end position="49"/>
    </location>
</feature>
<dbReference type="RefSeq" id="WP_380004332.1">
    <property type="nucleotide sequence ID" value="NZ_JBHLYR010000002.1"/>
</dbReference>
<gene>
    <name evidence="2" type="ORF">ACFFLM_00140</name>
</gene>
<dbReference type="Proteomes" id="UP001589733">
    <property type="component" value="Unassembled WGS sequence"/>
</dbReference>
<sequence>MATLEHQLPAVPRLRQRLERLPLGEGRPIWVDDPAFRLADHPSVRRCPSLGGRPCSRWRLSSAP</sequence>
<proteinExistence type="predicted"/>
<dbReference type="Pfam" id="PF03007">
    <property type="entry name" value="WS_DGAT_cat"/>
    <property type="match status" value="1"/>
</dbReference>
<dbReference type="EMBL" id="JBHLYR010000002">
    <property type="protein sequence ID" value="MFB9990405.1"/>
    <property type="molecule type" value="Genomic_DNA"/>
</dbReference>
<dbReference type="InterPro" id="IPR004255">
    <property type="entry name" value="O-acyltransferase_WSD1_N"/>
</dbReference>
<accession>A0ABV6ASC1</accession>
<comment type="caution">
    <text evidence="2">The sequence shown here is derived from an EMBL/GenBank/DDBJ whole genome shotgun (WGS) entry which is preliminary data.</text>
</comment>
<evidence type="ECO:0000313" key="2">
    <source>
        <dbReference type="EMBL" id="MFB9990405.1"/>
    </source>
</evidence>
<evidence type="ECO:0000259" key="1">
    <source>
        <dbReference type="Pfam" id="PF03007"/>
    </source>
</evidence>
<keyword evidence="3" id="KW-1185">Reference proteome</keyword>
<evidence type="ECO:0000313" key="3">
    <source>
        <dbReference type="Proteomes" id="UP001589733"/>
    </source>
</evidence>
<protein>
    <submittedName>
        <fullName evidence="2">Wax ester/triacylglycerol synthase domain-containing protein</fullName>
    </submittedName>
</protein>
<reference evidence="2 3" key="1">
    <citation type="submission" date="2024-09" db="EMBL/GenBank/DDBJ databases">
        <authorList>
            <person name="Sun Q."/>
            <person name="Mori K."/>
        </authorList>
    </citation>
    <scope>NUCLEOTIDE SEQUENCE [LARGE SCALE GENOMIC DNA]</scope>
    <source>
        <strain evidence="2 3">JCM 13503</strain>
    </source>
</reference>